<dbReference type="InParanoid" id="A0A6P8ZLB8"/>
<dbReference type="Proteomes" id="UP000515158">
    <property type="component" value="Unplaced"/>
</dbReference>
<dbReference type="PROSITE" id="PS51029">
    <property type="entry name" value="MADF"/>
    <property type="match status" value="1"/>
</dbReference>
<organism evidence="5">
    <name type="scientific">Thrips palmi</name>
    <name type="common">Melon thrips</name>
    <dbReference type="NCBI Taxonomy" id="161013"/>
    <lineage>
        <taxon>Eukaryota</taxon>
        <taxon>Metazoa</taxon>
        <taxon>Ecdysozoa</taxon>
        <taxon>Arthropoda</taxon>
        <taxon>Hexapoda</taxon>
        <taxon>Insecta</taxon>
        <taxon>Pterygota</taxon>
        <taxon>Neoptera</taxon>
        <taxon>Paraneoptera</taxon>
        <taxon>Thysanoptera</taxon>
        <taxon>Terebrantia</taxon>
        <taxon>Thripoidea</taxon>
        <taxon>Thripidae</taxon>
        <taxon>Thrips</taxon>
    </lineage>
</organism>
<dbReference type="OrthoDB" id="6147983at2759"/>
<dbReference type="InterPro" id="IPR039353">
    <property type="entry name" value="TF_Adf1"/>
</dbReference>
<gene>
    <name evidence="5" type="primary">LOC117643674</name>
</gene>
<dbReference type="PANTHER" id="PTHR12243:SF67">
    <property type="entry name" value="COREPRESSOR OF PANGOLIN, ISOFORM A-RELATED"/>
    <property type="match status" value="1"/>
</dbReference>
<dbReference type="Pfam" id="PF10545">
    <property type="entry name" value="MADF_DNA_bdg"/>
    <property type="match status" value="1"/>
</dbReference>
<dbReference type="PANTHER" id="PTHR12243">
    <property type="entry name" value="MADF DOMAIN TRANSCRIPTION FACTOR"/>
    <property type="match status" value="1"/>
</dbReference>
<dbReference type="KEGG" id="tpal:117643674"/>
<comment type="subcellular location">
    <subcellularLocation>
        <location evidence="1">Nucleus</location>
    </subcellularLocation>
</comment>
<dbReference type="FunCoup" id="A0A6P8ZLB8">
    <property type="interactions" value="42"/>
</dbReference>
<dbReference type="GeneID" id="117643674"/>
<evidence type="ECO:0000313" key="5">
    <source>
        <dbReference type="RefSeq" id="XP_034238579.1"/>
    </source>
</evidence>
<proteinExistence type="predicted"/>
<dbReference type="SMART" id="SM00595">
    <property type="entry name" value="MADF"/>
    <property type="match status" value="1"/>
</dbReference>
<evidence type="ECO:0000313" key="4">
    <source>
        <dbReference type="Proteomes" id="UP000515158"/>
    </source>
</evidence>
<name>A0A6P8ZLB8_THRPL</name>
<dbReference type="InterPro" id="IPR004210">
    <property type="entry name" value="BESS_motif"/>
</dbReference>
<dbReference type="PROSITE" id="PS51031">
    <property type="entry name" value="BESS"/>
    <property type="match status" value="1"/>
</dbReference>
<keyword evidence="1" id="KW-0539">Nucleus</keyword>
<dbReference type="GO" id="GO:0005634">
    <property type="term" value="C:nucleus"/>
    <property type="evidence" value="ECO:0007669"/>
    <property type="project" value="UniProtKB-SubCell"/>
</dbReference>
<dbReference type="Pfam" id="PF02944">
    <property type="entry name" value="BESS"/>
    <property type="match status" value="1"/>
</dbReference>
<evidence type="ECO:0000259" key="3">
    <source>
        <dbReference type="PROSITE" id="PS51031"/>
    </source>
</evidence>
<feature type="domain" description="MADF" evidence="2">
    <location>
        <begin position="14"/>
        <end position="102"/>
    </location>
</feature>
<sequence length="261" mass="30011">MEVSGTSDLDLSKKLINLIKDQPFLYDKTLEEFKDEERKSEAWNVIAQSLNMTAEDVQVRWARLRVDFGRHRRKMKEAEARGNHSRSWPLYGPLMWLAPHIKMRAKRGQRKQDVRSKAQPSGYNSNLSHADWLLNSNGSVQVEVSPSIVMHEDHEDITESFIVSPDTADYEDDASLEDSHVYERQHGKDIAYSNSYATDSHSGPSLSLEEETEDILFCRSVCASLKRFSHQQKALAKIRIQQVMYDVEFAQPEGNRLLQAK</sequence>
<dbReference type="GO" id="GO:0003677">
    <property type="term" value="F:DNA binding"/>
    <property type="evidence" value="ECO:0007669"/>
    <property type="project" value="InterPro"/>
</dbReference>
<dbReference type="RefSeq" id="XP_034238579.1">
    <property type="nucleotide sequence ID" value="XM_034382688.1"/>
</dbReference>
<accession>A0A6P8ZLB8</accession>
<reference evidence="5" key="1">
    <citation type="submission" date="2025-08" db="UniProtKB">
        <authorList>
            <consortium name="RefSeq"/>
        </authorList>
    </citation>
    <scope>IDENTIFICATION</scope>
    <source>
        <tissue evidence="5">Total insect</tissue>
    </source>
</reference>
<protein>
    <submittedName>
        <fullName evidence="5">Transcription factor Adf-1-like</fullName>
    </submittedName>
</protein>
<evidence type="ECO:0000259" key="2">
    <source>
        <dbReference type="PROSITE" id="PS51029"/>
    </source>
</evidence>
<feature type="domain" description="BESS" evidence="3">
    <location>
        <begin position="211"/>
        <end position="250"/>
    </location>
</feature>
<keyword evidence="4" id="KW-1185">Reference proteome</keyword>
<evidence type="ECO:0000256" key="1">
    <source>
        <dbReference type="PROSITE-ProRule" id="PRU00371"/>
    </source>
</evidence>
<dbReference type="AlphaFoldDB" id="A0A6P8ZLB8"/>
<dbReference type="InterPro" id="IPR006578">
    <property type="entry name" value="MADF-dom"/>
</dbReference>